<protein>
    <submittedName>
        <fullName evidence="1">Uncharacterized protein</fullName>
    </submittedName>
</protein>
<evidence type="ECO:0000313" key="2">
    <source>
        <dbReference type="Proteomes" id="UP001177003"/>
    </source>
</evidence>
<dbReference type="EMBL" id="OX465078">
    <property type="protein sequence ID" value="CAI9272189.1"/>
    <property type="molecule type" value="Genomic_DNA"/>
</dbReference>
<organism evidence="1 2">
    <name type="scientific">Lactuca saligna</name>
    <name type="common">Willowleaf lettuce</name>
    <dbReference type="NCBI Taxonomy" id="75948"/>
    <lineage>
        <taxon>Eukaryota</taxon>
        <taxon>Viridiplantae</taxon>
        <taxon>Streptophyta</taxon>
        <taxon>Embryophyta</taxon>
        <taxon>Tracheophyta</taxon>
        <taxon>Spermatophyta</taxon>
        <taxon>Magnoliopsida</taxon>
        <taxon>eudicotyledons</taxon>
        <taxon>Gunneridae</taxon>
        <taxon>Pentapetalae</taxon>
        <taxon>asterids</taxon>
        <taxon>campanulids</taxon>
        <taxon>Asterales</taxon>
        <taxon>Asteraceae</taxon>
        <taxon>Cichorioideae</taxon>
        <taxon>Cichorieae</taxon>
        <taxon>Lactucinae</taxon>
        <taxon>Lactuca</taxon>
    </lineage>
</organism>
<dbReference type="AlphaFoldDB" id="A0AA35Y9F7"/>
<name>A0AA35Y9F7_LACSI</name>
<dbReference type="PANTHER" id="PTHR34996">
    <property type="entry name" value="OS06G0327400 PROTEIN"/>
    <property type="match status" value="1"/>
</dbReference>
<dbReference type="PANTHER" id="PTHR34996:SF3">
    <property type="entry name" value="OS06G0327400 PROTEIN"/>
    <property type="match status" value="1"/>
</dbReference>
<gene>
    <name evidence="1" type="ORF">LSALG_LOCUS12429</name>
</gene>
<sequence length="127" mass="15103">MVHLSYTRVRRRSYGTRGFRLNSKRFSVQRLRAKFFNFFRILMRTWRSSSYSKRTTMSCSNLSYGSSRRDFVANENASRVDVCRLKSFTRSNSFYSEAIEDCLEFIKRSSVSLDEKPETCIMIKIEK</sequence>
<accession>A0AA35Y9F7</accession>
<keyword evidence="2" id="KW-1185">Reference proteome</keyword>
<evidence type="ECO:0000313" key="1">
    <source>
        <dbReference type="EMBL" id="CAI9272189.1"/>
    </source>
</evidence>
<proteinExistence type="predicted"/>
<reference evidence="1" key="1">
    <citation type="submission" date="2023-04" db="EMBL/GenBank/DDBJ databases">
        <authorList>
            <person name="Vijverberg K."/>
            <person name="Xiong W."/>
            <person name="Schranz E."/>
        </authorList>
    </citation>
    <scope>NUCLEOTIDE SEQUENCE</scope>
</reference>
<dbReference type="Proteomes" id="UP001177003">
    <property type="component" value="Chromosome 2"/>
</dbReference>